<organism evidence="1 2">
    <name type="scientific">Paenibacillus xerothermodurans</name>
    <dbReference type="NCBI Taxonomy" id="1977292"/>
    <lineage>
        <taxon>Bacteria</taxon>
        <taxon>Bacillati</taxon>
        <taxon>Bacillota</taxon>
        <taxon>Bacilli</taxon>
        <taxon>Bacillales</taxon>
        <taxon>Paenibacillaceae</taxon>
        <taxon>Paenibacillus</taxon>
    </lineage>
</organism>
<protein>
    <submittedName>
        <fullName evidence="1">ATP-binding protein</fullName>
    </submittedName>
</protein>
<keyword evidence="1" id="KW-0067">ATP-binding</keyword>
<dbReference type="InterPro" id="IPR036890">
    <property type="entry name" value="HATPase_C_sf"/>
</dbReference>
<name>A0A2W1N7E4_PAEXE</name>
<proteinExistence type="predicted"/>
<dbReference type="AlphaFoldDB" id="A0A2W1N7E4"/>
<dbReference type="GO" id="GO:0005524">
    <property type="term" value="F:ATP binding"/>
    <property type="evidence" value="ECO:0007669"/>
    <property type="project" value="UniProtKB-KW"/>
</dbReference>
<comment type="caution">
    <text evidence="1">The sequence shown here is derived from an EMBL/GenBank/DDBJ whole genome shotgun (WGS) entry which is preliminary data.</text>
</comment>
<sequence>MQTKIVNPNVSNFVKSLRDIGYSLEVAVADILDNSIAAGASQIDIHMVSEPKLIFCMLDNGIGMSSNELVEAMRLATKDPDSDRAKNDLGRFGLGLKMASFSQCKKLTVISKKNGKISARQWDLDFISKEEKWLLISLDTIAISKIPLFKELQKQDSGTLVVWQEIDGFSSSNLTDSIDKLRKHLSLVFHRFLEGIIGIKKLSIKINKSQLKPFNPFNVNHPATQQLSNEKIKVHDETIIIQPFILPHHSKVSQQEYEQYATEEGYTKSQGFYLYRANRLLIYGTWWGLHRATDVHKLVRVRIDISNSMDKYWRIDIKKSTANPVSDLKDDLKRIIKQITEIGSRPYTGRGRKIEDKLSTKFWELESFNGQIRFALNSEHPVLKKLTAQLSDENSDLLNIYLKGLQAYLPLDAIQAQLQQNPHKINQESALSENEIKALAEKLKSSGLDEEYIESLLKTELFKNHKELLRNGK</sequence>
<reference evidence="1" key="1">
    <citation type="submission" date="2018-06" db="EMBL/GenBank/DDBJ databases">
        <title>Paenibacillus xerothermodurans sp. nov. an extremely dry heat resistant spore forming bacterium isolated from the soil of Cape Canaveral, Florida.</title>
        <authorList>
            <person name="Seuylemezian A."/>
            <person name="Kaur N."/>
            <person name="Patil P."/>
            <person name="Patil P."/>
            <person name="Mayilraj S."/>
            <person name="Vaishampayan P."/>
        </authorList>
    </citation>
    <scope>NUCLEOTIDE SEQUENCE [LARGE SCALE GENOMIC DNA]</scope>
    <source>
        <strain evidence="1">ATCC 27380</strain>
    </source>
</reference>
<dbReference type="RefSeq" id="WP_089200694.1">
    <property type="nucleotide sequence ID" value="NZ_NHRJ02000008.1"/>
</dbReference>
<dbReference type="Pfam" id="PF13589">
    <property type="entry name" value="HATPase_c_3"/>
    <property type="match status" value="1"/>
</dbReference>
<dbReference type="Proteomes" id="UP000214746">
    <property type="component" value="Unassembled WGS sequence"/>
</dbReference>
<keyword evidence="2" id="KW-1185">Reference proteome</keyword>
<gene>
    <name evidence="1" type="ORF">CBW46_014375</name>
</gene>
<evidence type="ECO:0000313" key="2">
    <source>
        <dbReference type="Proteomes" id="UP000214746"/>
    </source>
</evidence>
<accession>A0A2W1N7E4</accession>
<dbReference type="OrthoDB" id="9813438at2"/>
<evidence type="ECO:0000313" key="1">
    <source>
        <dbReference type="EMBL" id="PZE20327.1"/>
    </source>
</evidence>
<dbReference type="SUPFAM" id="SSF55874">
    <property type="entry name" value="ATPase domain of HSP90 chaperone/DNA topoisomerase II/histidine kinase"/>
    <property type="match status" value="1"/>
</dbReference>
<keyword evidence="1" id="KW-0547">Nucleotide-binding</keyword>
<dbReference type="Gene3D" id="3.30.565.10">
    <property type="entry name" value="Histidine kinase-like ATPase, C-terminal domain"/>
    <property type="match status" value="1"/>
</dbReference>
<dbReference type="EMBL" id="NHRJ02000008">
    <property type="protein sequence ID" value="PZE20327.1"/>
    <property type="molecule type" value="Genomic_DNA"/>
</dbReference>